<dbReference type="GO" id="GO:0008094">
    <property type="term" value="F:ATP-dependent activity, acting on DNA"/>
    <property type="evidence" value="ECO:0007669"/>
    <property type="project" value="TreeGrafter"/>
</dbReference>
<accession>A0A7S1Z2T4</accession>
<dbReference type="PANTHER" id="PTHR45626">
    <property type="entry name" value="TRANSCRIPTION TERMINATION FACTOR 2-RELATED"/>
    <property type="match status" value="1"/>
</dbReference>
<evidence type="ECO:0000256" key="6">
    <source>
        <dbReference type="SAM" id="MobiDB-lite"/>
    </source>
</evidence>
<evidence type="ECO:0000256" key="3">
    <source>
        <dbReference type="ARBA" id="ARBA00022806"/>
    </source>
</evidence>
<dbReference type="Gene3D" id="3.40.50.10810">
    <property type="entry name" value="Tandem AAA-ATPase domain"/>
    <property type="match status" value="1"/>
</dbReference>
<dbReference type="SMART" id="SM00490">
    <property type="entry name" value="HELICc"/>
    <property type="match status" value="1"/>
</dbReference>
<organism evidence="10">
    <name type="scientific">Ditylum brightwellii</name>
    <dbReference type="NCBI Taxonomy" id="49249"/>
    <lineage>
        <taxon>Eukaryota</taxon>
        <taxon>Sar</taxon>
        <taxon>Stramenopiles</taxon>
        <taxon>Ochrophyta</taxon>
        <taxon>Bacillariophyta</taxon>
        <taxon>Mediophyceae</taxon>
        <taxon>Lithodesmiophycidae</taxon>
        <taxon>Lithodesmiales</taxon>
        <taxon>Lithodesmiaceae</taxon>
        <taxon>Ditylum</taxon>
    </lineage>
</organism>
<keyword evidence="5" id="KW-0863">Zinc-finger</keyword>
<dbReference type="Pfam" id="PF00271">
    <property type="entry name" value="Helicase_C"/>
    <property type="match status" value="1"/>
</dbReference>
<dbReference type="InterPro" id="IPR014001">
    <property type="entry name" value="Helicase_ATP-bd"/>
</dbReference>
<evidence type="ECO:0000256" key="5">
    <source>
        <dbReference type="PROSITE-ProRule" id="PRU00175"/>
    </source>
</evidence>
<keyword evidence="2" id="KW-0378">Hydrolase</keyword>
<dbReference type="GO" id="GO:0006281">
    <property type="term" value="P:DNA repair"/>
    <property type="evidence" value="ECO:0007669"/>
    <property type="project" value="TreeGrafter"/>
</dbReference>
<name>A0A7S1Z2T4_9STRA</name>
<dbReference type="InterPro" id="IPR050628">
    <property type="entry name" value="SNF2_RAD54_helicase_TF"/>
</dbReference>
<feature type="compositionally biased region" description="Basic and acidic residues" evidence="6">
    <location>
        <begin position="1"/>
        <end position="10"/>
    </location>
</feature>
<keyword evidence="5" id="KW-0862">Zinc</keyword>
<dbReference type="SUPFAM" id="SSF57850">
    <property type="entry name" value="RING/U-box"/>
    <property type="match status" value="1"/>
</dbReference>
<dbReference type="PROSITE" id="PS51194">
    <property type="entry name" value="HELICASE_CTER"/>
    <property type="match status" value="1"/>
</dbReference>
<dbReference type="PROSITE" id="PS50089">
    <property type="entry name" value="ZF_RING_2"/>
    <property type="match status" value="1"/>
</dbReference>
<dbReference type="GO" id="GO:0004386">
    <property type="term" value="F:helicase activity"/>
    <property type="evidence" value="ECO:0007669"/>
    <property type="project" value="UniProtKB-KW"/>
</dbReference>
<evidence type="ECO:0000259" key="9">
    <source>
        <dbReference type="PROSITE" id="PS51194"/>
    </source>
</evidence>
<dbReference type="InterPro" id="IPR049730">
    <property type="entry name" value="SNF2/RAD54-like_C"/>
</dbReference>
<dbReference type="InterPro" id="IPR000330">
    <property type="entry name" value="SNF2_N"/>
</dbReference>
<dbReference type="CDD" id="cd18008">
    <property type="entry name" value="DEXDc_SHPRH-like"/>
    <property type="match status" value="1"/>
</dbReference>
<sequence>MSLEESDKNEIISIDDDDDDDVNLQQAIRTSLEDCSSSSSVRKANRKIKARKLSESSFAPKKNDNFISLLSDDEDEDEGNKKKRSRIEVGGADINGSDDVIVLEAPTEPVIELFGNRNTSGDGLRQNGNERLQSKGSADDDEVEEIGRSNVQRLPHMRQHCLDYCFTQDVLFKRKSEKSNWRDEEAKNAKYCDLCYCFVCDLKASECKTWTSSSSHSYQENHCLACDQGRDAFEWRNLREKKKRMAKNNNDSSSSSSSITSIRDGRQALSFLHSFLHDEINENDIARLRIGGMVARVSADKFGIGKGPFPPSDTEASTCEVLTKCRKCLWYSRFEHSNYRRKKTKSTRRPNGSYHMTRVPDLHHVGELDWCHNCGRVANERDFFKEQSISYKPDDSDVFLGTKTLPFRIKSHDPRTMAPFQSYWSEEGQTYDQSEMDEDMFKHRIGEYPLLKMLLSSIPIVAEGDIPKTGTVRNPVTTQISGSWRWTSEPPAAAHETEAILLESLNHRVLLEELYHFHDIAERKNEDVLIRMRDGDDTIGGDIRATWDKAGRKGELTIRLYLRKNSFIENSKNWATKRFKREARLSHLLGAWNDIFPFSLYDLGVVWKAKPTNSSPCNQGEIPIPPWSLGSAPTSTNSKQTRNQAILAHNEVAKNIQSTRPFVSSSGSSNSGLVCLNDVSLRGIFRNYFSAALAWDAREYRYYSGPSPWVLQELGVVAHHRGMCKVGDRIGHELNTDRSGLSYLCGKDLPLLQENLRNSVTAIDLRTNTLSGWLQQLENLGHNPCPAVSGLNIELLAFQRQAVGWAIERENTEGGVQSHLWVKIPAPSDGRQRKSKDVYFSPALDMFSHHAPEKVRGGILAEEMGLGKTVISLALVLLNPAPPAPESGTKVASFDLGKPDTSMQNGWTKGGKTGRPTSENSASRGSIFSRGTLVVCNVSLVGQWTDEAKSKLKDPGLICSYHGTNREKNATILAKNAIVVTTYATLASDAFYHKNKSNSTRYCPPCEKIRWWRIICDESHTLKDGNTRNSIALGGLVGENKWCVTGTPMNTSIADLRNQLAFVGIQHTKAMFGVFNSSSDGSDDWKGSFLFTMRNLMMRHSMKQKQRANGKDLMSLPSISHHTIRIPFSLEERSEYKKLEDKALGVYKGLKKRGMKEVRKRYLLVTSALTPLRIACAGGQILENDSKEANANKTGKKHVIDPENTTCSICQDCFVNPRATQCKPSPHVFCEECIEGVIGIKGSAGPCPLCRQPVKMSNLLCAEFPEVCHSEEKKSSKDETKNMCQFAFKSKVSRLLQELKKVRDEDPKAKSLIFSQFKSTLEWIKRELPMHGFQYRTLSGDMAMSKRAKALRDFQNDSASTVFLLSIRAGAVGINLTQANRVFLMEPAMNPALEAQAIGRVHRLGQSQKVVVTRLFMTESIETRLAELIEKKYHNKAGCKESDTNVSSGGLSLEDEQISSATNKNNSQKLMGSIRRDKAALIEEELDMLFGCRN</sequence>
<feature type="domain" description="Helicase ATP-binding" evidence="8">
    <location>
        <begin position="849"/>
        <end position="1066"/>
    </location>
</feature>
<evidence type="ECO:0000259" key="8">
    <source>
        <dbReference type="PROSITE" id="PS51192"/>
    </source>
</evidence>
<dbReference type="Gene3D" id="3.30.40.10">
    <property type="entry name" value="Zinc/RING finger domain, C3HC4 (zinc finger)"/>
    <property type="match status" value="1"/>
</dbReference>
<keyword evidence="5" id="KW-0479">Metal-binding</keyword>
<evidence type="ECO:0000256" key="1">
    <source>
        <dbReference type="ARBA" id="ARBA00022741"/>
    </source>
</evidence>
<proteinExistence type="predicted"/>
<dbReference type="InterPro" id="IPR038718">
    <property type="entry name" value="SNF2-like_sf"/>
</dbReference>
<gene>
    <name evidence="10" type="ORF">DBRI1063_LOCUS9206</name>
</gene>
<feature type="compositionally biased region" description="Polar residues" evidence="6">
    <location>
        <begin position="32"/>
        <end position="42"/>
    </location>
</feature>
<dbReference type="GO" id="GO:0005524">
    <property type="term" value="F:ATP binding"/>
    <property type="evidence" value="ECO:0007669"/>
    <property type="project" value="UniProtKB-KW"/>
</dbReference>
<feature type="compositionally biased region" description="Polar residues" evidence="6">
    <location>
        <begin position="116"/>
        <end position="136"/>
    </location>
</feature>
<dbReference type="Gene3D" id="3.40.50.300">
    <property type="entry name" value="P-loop containing nucleotide triphosphate hydrolases"/>
    <property type="match status" value="1"/>
</dbReference>
<dbReference type="GO" id="GO:0016787">
    <property type="term" value="F:hydrolase activity"/>
    <property type="evidence" value="ECO:0007669"/>
    <property type="project" value="UniProtKB-KW"/>
</dbReference>
<dbReference type="CDD" id="cd18793">
    <property type="entry name" value="SF2_C_SNF"/>
    <property type="match status" value="1"/>
</dbReference>
<dbReference type="GO" id="GO:0005634">
    <property type="term" value="C:nucleus"/>
    <property type="evidence" value="ECO:0007669"/>
    <property type="project" value="TreeGrafter"/>
</dbReference>
<dbReference type="SUPFAM" id="SSF52540">
    <property type="entry name" value="P-loop containing nucleoside triphosphate hydrolases"/>
    <property type="match status" value="2"/>
</dbReference>
<keyword evidence="3" id="KW-0347">Helicase</keyword>
<evidence type="ECO:0000256" key="4">
    <source>
        <dbReference type="ARBA" id="ARBA00022840"/>
    </source>
</evidence>
<feature type="region of interest" description="Disordered" evidence="6">
    <location>
        <begin position="1"/>
        <end position="20"/>
    </location>
</feature>
<dbReference type="GO" id="GO:0008270">
    <property type="term" value="F:zinc ion binding"/>
    <property type="evidence" value="ECO:0007669"/>
    <property type="project" value="UniProtKB-KW"/>
</dbReference>
<keyword evidence="1" id="KW-0547">Nucleotide-binding</keyword>
<dbReference type="InterPro" id="IPR013083">
    <property type="entry name" value="Znf_RING/FYVE/PHD"/>
</dbReference>
<dbReference type="InterPro" id="IPR001841">
    <property type="entry name" value="Znf_RING"/>
</dbReference>
<feature type="region of interest" description="Disordered" evidence="6">
    <location>
        <begin position="32"/>
        <end position="52"/>
    </location>
</feature>
<feature type="region of interest" description="Disordered" evidence="6">
    <location>
        <begin position="902"/>
        <end position="924"/>
    </location>
</feature>
<feature type="compositionally biased region" description="Polar residues" evidence="6">
    <location>
        <begin position="915"/>
        <end position="924"/>
    </location>
</feature>
<protein>
    <submittedName>
        <fullName evidence="10">Uncharacterized protein</fullName>
    </submittedName>
</protein>
<dbReference type="PANTHER" id="PTHR45626:SF38">
    <property type="entry name" value="DEAD-BOX PROTEIN"/>
    <property type="match status" value="1"/>
</dbReference>
<evidence type="ECO:0000313" key="10">
    <source>
        <dbReference type="EMBL" id="CAD9326543.1"/>
    </source>
</evidence>
<dbReference type="EMBL" id="HBGN01014386">
    <property type="protein sequence ID" value="CAD9326543.1"/>
    <property type="molecule type" value="Transcribed_RNA"/>
</dbReference>
<evidence type="ECO:0000256" key="2">
    <source>
        <dbReference type="ARBA" id="ARBA00022801"/>
    </source>
</evidence>
<dbReference type="Pfam" id="PF00176">
    <property type="entry name" value="SNF2-rel_dom"/>
    <property type="match status" value="1"/>
</dbReference>
<dbReference type="InterPro" id="IPR027417">
    <property type="entry name" value="P-loop_NTPase"/>
</dbReference>
<evidence type="ECO:0000259" key="7">
    <source>
        <dbReference type="PROSITE" id="PS50089"/>
    </source>
</evidence>
<dbReference type="InterPro" id="IPR001650">
    <property type="entry name" value="Helicase_C-like"/>
</dbReference>
<feature type="region of interest" description="Disordered" evidence="6">
    <location>
        <begin position="114"/>
        <end position="142"/>
    </location>
</feature>
<dbReference type="SMART" id="SM00487">
    <property type="entry name" value="DEXDc"/>
    <property type="match status" value="1"/>
</dbReference>
<feature type="domain" description="Helicase C-terminal" evidence="9">
    <location>
        <begin position="1294"/>
        <end position="1450"/>
    </location>
</feature>
<dbReference type="PROSITE" id="PS51192">
    <property type="entry name" value="HELICASE_ATP_BIND_1"/>
    <property type="match status" value="1"/>
</dbReference>
<reference evidence="10" key="1">
    <citation type="submission" date="2021-01" db="EMBL/GenBank/DDBJ databases">
        <authorList>
            <person name="Corre E."/>
            <person name="Pelletier E."/>
            <person name="Niang G."/>
            <person name="Scheremetjew M."/>
            <person name="Finn R."/>
            <person name="Kale V."/>
            <person name="Holt S."/>
            <person name="Cochrane G."/>
            <person name="Meng A."/>
            <person name="Brown T."/>
            <person name="Cohen L."/>
        </authorList>
    </citation>
    <scope>NUCLEOTIDE SEQUENCE</scope>
    <source>
        <strain evidence="10">Pop2</strain>
    </source>
</reference>
<feature type="domain" description="RING-type" evidence="7">
    <location>
        <begin position="1207"/>
        <end position="1251"/>
    </location>
</feature>
<keyword evidence="4" id="KW-0067">ATP-binding</keyword>